<feature type="domain" description="RNA polymerase sigma-70 region 2" evidence="7">
    <location>
        <begin position="32"/>
        <end position="99"/>
    </location>
</feature>
<dbReference type="InterPro" id="IPR039425">
    <property type="entry name" value="RNA_pol_sigma-70-like"/>
</dbReference>
<gene>
    <name evidence="9" type="ORF">SAMN05444380_102147</name>
</gene>
<dbReference type="Gene3D" id="1.10.10.10">
    <property type="entry name" value="Winged helix-like DNA-binding domain superfamily/Winged helix DNA-binding domain"/>
    <property type="match status" value="1"/>
</dbReference>
<keyword evidence="2 6" id="KW-0805">Transcription regulation</keyword>
<organism evidence="9 10">
    <name type="scientific">Thermophagus xiamenensis</name>
    <dbReference type="NCBI Taxonomy" id="385682"/>
    <lineage>
        <taxon>Bacteria</taxon>
        <taxon>Pseudomonadati</taxon>
        <taxon>Bacteroidota</taxon>
        <taxon>Bacteroidia</taxon>
        <taxon>Marinilabiliales</taxon>
        <taxon>Marinilabiliaceae</taxon>
        <taxon>Thermophagus</taxon>
    </lineage>
</organism>
<reference evidence="9 10" key="1">
    <citation type="submission" date="2016-10" db="EMBL/GenBank/DDBJ databases">
        <authorList>
            <person name="de Groot N.N."/>
        </authorList>
    </citation>
    <scope>NUCLEOTIDE SEQUENCE [LARGE SCALE GENOMIC DNA]</scope>
    <source>
        <strain evidence="9 10">DSM 19012</strain>
    </source>
</reference>
<dbReference type="STRING" id="385682.SAMN05444380_102147"/>
<keyword evidence="3 6" id="KW-0731">Sigma factor</keyword>
<evidence type="ECO:0000259" key="7">
    <source>
        <dbReference type="Pfam" id="PF04542"/>
    </source>
</evidence>
<dbReference type="InterPro" id="IPR013249">
    <property type="entry name" value="RNA_pol_sigma70_r4_t2"/>
</dbReference>
<proteinExistence type="inferred from homology"/>
<evidence type="ECO:0000256" key="3">
    <source>
        <dbReference type="ARBA" id="ARBA00023082"/>
    </source>
</evidence>
<dbReference type="NCBIfam" id="TIGR02937">
    <property type="entry name" value="sigma70-ECF"/>
    <property type="match status" value="1"/>
</dbReference>
<feature type="domain" description="RNA polymerase sigma factor 70 region 4 type 2" evidence="8">
    <location>
        <begin position="135"/>
        <end position="184"/>
    </location>
</feature>
<dbReference type="PANTHER" id="PTHR43133">
    <property type="entry name" value="RNA POLYMERASE ECF-TYPE SIGMA FACTO"/>
    <property type="match status" value="1"/>
</dbReference>
<dbReference type="InterPro" id="IPR000838">
    <property type="entry name" value="RNA_pol_sigma70_ECF_CS"/>
</dbReference>
<dbReference type="FunCoup" id="A0A1I1VH61">
    <property type="interactions" value="248"/>
</dbReference>
<dbReference type="eggNOG" id="COG1595">
    <property type="taxonomic scope" value="Bacteria"/>
</dbReference>
<dbReference type="GO" id="GO:0003677">
    <property type="term" value="F:DNA binding"/>
    <property type="evidence" value="ECO:0007669"/>
    <property type="project" value="UniProtKB-KW"/>
</dbReference>
<dbReference type="PANTHER" id="PTHR43133:SF8">
    <property type="entry name" value="RNA POLYMERASE SIGMA FACTOR HI_1459-RELATED"/>
    <property type="match status" value="1"/>
</dbReference>
<dbReference type="AlphaFoldDB" id="A0A1I1VH61"/>
<dbReference type="Proteomes" id="UP000181976">
    <property type="component" value="Unassembled WGS sequence"/>
</dbReference>
<evidence type="ECO:0000256" key="4">
    <source>
        <dbReference type="ARBA" id="ARBA00023125"/>
    </source>
</evidence>
<dbReference type="Gene3D" id="1.10.1740.10">
    <property type="match status" value="1"/>
</dbReference>
<dbReference type="InterPro" id="IPR013325">
    <property type="entry name" value="RNA_pol_sigma_r2"/>
</dbReference>
<sequence length="200" mass="23345">MLTRLTFTMRTKDDKIIIKQVLKGDVAAFSVLIDRYRHMVYTLAFQITKNKSDAEEVAQDAFLKAFQALASFEGRASFSTWIYQITFHQAISKIRQNKKHNLSYKENISNENSPLTDDNITGQLLEREDRKRFLNEALSRLKGEESFILILYYYEDLNIEEIAKITGYSATNVKVRLFRARLKLHNELKILLKLETNSLL</sequence>
<dbReference type="PROSITE" id="PS01063">
    <property type="entry name" value="SIGMA70_ECF"/>
    <property type="match status" value="1"/>
</dbReference>
<keyword evidence="5 6" id="KW-0804">Transcription</keyword>
<dbReference type="InterPro" id="IPR013324">
    <property type="entry name" value="RNA_pol_sigma_r3/r4-like"/>
</dbReference>
<evidence type="ECO:0000256" key="6">
    <source>
        <dbReference type="RuleBase" id="RU000716"/>
    </source>
</evidence>
<evidence type="ECO:0000256" key="2">
    <source>
        <dbReference type="ARBA" id="ARBA00023015"/>
    </source>
</evidence>
<evidence type="ECO:0000259" key="8">
    <source>
        <dbReference type="Pfam" id="PF08281"/>
    </source>
</evidence>
<evidence type="ECO:0000313" key="10">
    <source>
        <dbReference type="Proteomes" id="UP000181976"/>
    </source>
</evidence>
<dbReference type="SUPFAM" id="SSF88659">
    <property type="entry name" value="Sigma3 and sigma4 domains of RNA polymerase sigma factors"/>
    <property type="match status" value="1"/>
</dbReference>
<dbReference type="Pfam" id="PF04542">
    <property type="entry name" value="Sigma70_r2"/>
    <property type="match status" value="1"/>
</dbReference>
<dbReference type="Pfam" id="PF08281">
    <property type="entry name" value="Sigma70_r4_2"/>
    <property type="match status" value="1"/>
</dbReference>
<dbReference type="InParanoid" id="A0A1I1VH61"/>
<evidence type="ECO:0000256" key="1">
    <source>
        <dbReference type="ARBA" id="ARBA00010641"/>
    </source>
</evidence>
<dbReference type="GO" id="GO:0006352">
    <property type="term" value="P:DNA-templated transcription initiation"/>
    <property type="evidence" value="ECO:0007669"/>
    <property type="project" value="InterPro"/>
</dbReference>
<dbReference type="CDD" id="cd06171">
    <property type="entry name" value="Sigma70_r4"/>
    <property type="match status" value="1"/>
</dbReference>
<comment type="similarity">
    <text evidence="1 6">Belongs to the sigma-70 factor family. ECF subfamily.</text>
</comment>
<protein>
    <recommendedName>
        <fullName evidence="6">RNA polymerase sigma factor</fullName>
    </recommendedName>
</protein>
<keyword evidence="10" id="KW-1185">Reference proteome</keyword>
<dbReference type="GO" id="GO:0016987">
    <property type="term" value="F:sigma factor activity"/>
    <property type="evidence" value="ECO:0007669"/>
    <property type="project" value="UniProtKB-KW"/>
</dbReference>
<keyword evidence="4 6" id="KW-0238">DNA-binding</keyword>
<dbReference type="InterPro" id="IPR014284">
    <property type="entry name" value="RNA_pol_sigma-70_dom"/>
</dbReference>
<dbReference type="InterPro" id="IPR007627">
    <property type="entry name" value="RNA_pol_sigma70_r2"/>
</dbReference>
<dbReference type="EMBL" id="FONA01000002">
    <property type="protein sequence ID" value="SFD81348.1"/>
    <property type="molecule type" value="Genomic_DNA"/>
</dbReference>
<dbReference type="InterPro" id="IPR036388">
    <property type="entry name" value="WH-like_DNA-bd_sf"/>
</dbReference>
<evidence type="ECO:0000313" key="9">
    <source>
        <dbReference type="EMBL" id="SFD81348.1"/>
    </source>
</evidence>
<name>A0A1I1VH61_9BACT</name>
<accession>A0A1I1VH61</accession>
<evidence type="ECO:0000256" key="5">
    <source>
        <dbReference type="ARBA" id="ARBA00023163"/>
    </source>
</evidence>
<dbReference type="SUPFAM" id="SSF88946">
    <property type="entry name" value="Sigma2 domain of RNA polymerase sigma factors"/>
    <property type="match status" value="1"/>
</dbReference>